<feature type="non-terminal residue" evidence="3">
    <location>
        <position position="1"/>
    </location>
</feature>
<accession>A0ABS2Z5M4</accession>
<sequence>MFGKVVEIKKAIYDVQKLDLKGVFYDADFNEGLLWYNERPAGTPGRGTLLKPCGYGDKRWTNKVECWGIKNTFCDLSQETAQSSEWYYARVRAAISRRKSGWAVSPRFIPAFTTVVTAPKIKLESTKSSLLIRVRPPHSPHRRRNGTWISMQKLRNLKHRVYILDNKLPDESEKKVYEGCARIILVAKLTSKTFYCVVVETIDVTSGWTSPRSEKRCIRTL</sequence>
<protein>
    <submittedName>
        <fullName evidence="3">I22R2 protein</fullName>
    </submittedName>
</protein>
<feature type="domain" description="Interferon/interleukin receptor" evidence="2">
    <location>
        <begin position="115"/>
        <end position="220"/>
    </location>
</feature>
<evidence type="ECO:0000259" key="2">
    <source>
        <dbReference type="Pfam" id="PF09294"/>
    </source>
</evidence>
<name>A0ABS2Z5M4_POLSE</name>
<dbReference type="InterPro" id="IPR050650">
    <property type="entry name" value="Type-II_Cytokine-TF_Rcpt"/>
</dbReference>
<organism evidence="3 4">
    <name type="scientific">Polypterus senegalus</name>
    <name type="common">Senegal bichir</name>
    <dbReference type="NCBI Taxonomy" id="55291"/>
    <lineage>
        <taxon>Eukaryota</taxon>
        <taxon>Metazoa</taxon>
        <taxon>Chordata</taxon>
        <taxon>Craniata</taxon>
        <taxon>Vertebrata</taxon>
        <taxon>Euteleostomi</taxon>
        <taxon>Actinopterygii</taxon>
        <taxon>Polypteriformes</taxon>
        <taxon>Polypteridae</taxon>
        <taxon>Polypterus</taxon>
    </lineage>
</organism>
<evidence type="ECO:0000313" key="3">
    <source>
        <dbReference type="EMBL" id="MBN3294250.1"/>
    </source>
</evidence>
<dbReference type="InterPro" id="IPR013783">
    <property type="entry name" value="Ig-like_fold"/>
</dbReference>
<dbReference type="EMBL" id="JAAWVN010025735">
    <property type="protein sequence ID" value="MBN3294250.1"/>
    <property type="molecule type" value="Genomic_DNA"/>
</dbReference>
<evidence type="ECO:0000313" key="4">
    <source>
        <dbReference type="Proteomes" id="UP001166052"/>
    </source>
</evidence>
<dbReference type="Pfam" id="PF01108">
    <property type="entry name" value="Tissue_fac"/>
    <property type="match status" value="1"/>
</dbReference>
<reference evidence="3" key="1">
    <citation type="journal article" date="2021" name="Cell">
        <title>Tracing the genetic footprints of vertebrate landing in non-teleost ray-finned fishes.</title>
        <authorList>
            <person name="Bi X."/>
            <person name="Wang K."/>
            <person name="Yang L."/>
            <person name="Pan H."/>
            <person name="Jiang H."/>
            <person name="Wei Q."/>
            <person name="Fang M."/>
            <person name="Yu H."/>
            <person name="Zhu C."/>
            <person name="Cai Y."/>
            <person name="He Y."/>
            <person name="Gan X."/>
            <person name="Zeng H."/>
            <person name="Yu D."/>
            <person name="Zhu Y."/>
            <person name="Jiang H."/>
            <person name="Qiu Q."/>
            <person name="Yang H."/>
            <person name="Zhang Y.E."/>
            <person name="Wang W."/>
            <person name="Zhu M."/>
            <person name="He S."/>
            <person name="Zhang G."/>
        </authorList>
    </citation>
    <scope>NUCLEOTIDE SEQUENCE</scope>
    <source>
        <strain evidence="3">Bchr_001</strain>
    </source>
</reference>
<dbReference type="InterPro" id="IPR015373">
    <property type="entry name" value="Interferon/interleukin_rcp_dom"/>
</dbReference>
<dbReference type="SUPFAM" id="SSF49265">
    <property type="entry name" value="Fibronectin type III"/>
    <property type="match status" value="2"/>
</dbReference>
<comment type="caution">
    <text evidence="3">The sequence shown here is derived from an EMBL/GenBank/DDBJ whole genome shotgun (WGS) entry which is preliminary data.</text>
</comment>
<feature type="domain" description="Fibronectin type-III" evidence="1">
    <location>
        <begin position="55"/>
        <end position="102"/>
    </location>
</feature>
<dbReference type="InterPro" id="IPR036116">
    <property type="entry name" value="FN3_sf"/>
</dbReference>
<dbReference type="InterPro" id="IPR003961">
    <property type="entry name" value="FN3_dom"/>
</dbReference>
<dbReference type="PANTHER" id="PTHR20859:SF53">
    <property type="entry name" value="INTERLEUKIN-22 RECEPTOR SUBUNIT ALPHA-1"/>
    <property type="match status" value="1"/>
</dbReference>
<keyword evidence="4" id="KW-1185">Reference proteome</keyword>
<dbReference type="Pfam" id="PF09294">
    <property type="entry name" value="Interfer-bind"/>
    <property type="match status" value="1"/>
</dbReference>
<proteinExistence type="predicted"/>
<feature type="non-terminal residue" evidence="3">
    <location>
        <position position="221"/>
    </location>
</feature>
<dbReference type="PANTHER" id="PTHR20859">
    <property type="entry name" value="INTERFERON/INTERLEUKIN RECEPTOR"/>
    <property type="match status" value="1"/>
</dbReference>
<dbReference type="Gene3D" id="2.60.40.10">
    <property type="entry name" value="Immunoglobulins"/>
    <property type="match status" value="2"/>
</dbReference>
<gene>
    <name evidence="3" type="primary">Il22ra2</name>
    <name evidence="3" type="ORF">GTO92_0011242</name>
</gene>
<dbReference type="Proteomes" id="UP001166052">
    <property type="component" value="Unassembled WGS sequence"/>
</dbReference>
<evidence type="ECO:0000259" key="1">
    <source>
        <dbReference type="Pfam" id="PF01108"/>
    </source>
</evidence>